<evidence type="ECO:0000313" key="2">
    <source>
        <dbReference type="Proteomes" id="UP001497535"/>
    </source>
</evidence>
<organism evidence="1 2">
    <name type="scientific">Meloidogyne enterolobii</name>
    <name type="common">Root-knot nematode worm</name>
    <name type="synonym">Meloidogyne mayaguensis</name>
    <dbReference type="NCBI Taxonomy" id="390850"/>
    <lineage>
        <taxon>Eukaryota</taxon>
        <taxon>Metazoa</taxon>
        <taxon>Ecdysozoa</taxon>
        <taxon>Nematoda</taxon>
        <taxon>Chromadorea</taxon>
        <taxon>Rhabditida</taxon>
        <taxon>Tylenchina</taxon>
        <taxon>Tylenchomorpha</taxon>
        <taxon>Tylenchoidea</taxon>
        <taxon>Meloidogynidae</taxon>
        <taxon>Meloidogyninae</taxon>
        <taxon>Meloidogyne</taxon>
    </lineage>
</organism>
<reference evidence="1" key="1">
    <citation type="submission" date="2023-11" db="EMBL/GenBank/DDBJ databases">
        <authorList>
            <person name="Poullet M."/>
        </authorList>
    </citation>
    <scope>NUCLEOTIDE SEQUENCE</scope>
    <source>
        <strain evidence="1">E1834</strain>
    </source>
</reference>
<evidence type="ECO:0000313" key="1">
    <source>
        <dbReference type="EMBL" id="CAK5079404.1"/>
    </source>
</evidence>
<keyword evidence="2" id="KW-1185">Reference proteome</keyword>
<proteinExistence type="predicted"/>
<comment type="caution">
    <text evidence="1">The sequence shown here is derived from an EMBL/GenBank/DDBJ whole genome shotgun (WGS) entry which is preliminary data.</text>
</comment>
<protein>
    <submittedName>
        <fullName evidence="1">Uncharacterized protein</fullName>
    </submittedName>
</protein>
<dbReference type="EMBL" id="CAVMJV010000038">
    <property type="protein sequence ID" value="CAK5079404.1"/>
    <property type="molecule type" value="Genomic_DNA"/>
</dbReference>
<name>A0ACB0ZKA8_MELEN</name>
<dbReference type="Proteomes" id="UP001497535">
    <property type="component" value="Unassembled WGS sequence"/>
</dbReference>
<sequence length="53" mass="5868">MFALGFDVVKRLRLEIAANKETVVELILGEVLIENNLNYLVILVEGIGNVVGR</sequence>
<accession>A0ACB0ZKA8</accession>
<gene>
    <name evidence="1" type="ORF">MENTE1834_LOCUS26514</name>
</gene>